<reference evidence="2 3" key="1">
    <citation type="submission" date="2020-08" db="EMBL/GenBank/DDBJ databases">
        <title>Sequencing the genomes of 1000 actinobacteria strains.</title>
        <authorList>
            <person name="Klenk H.-P."/>
        </authorList>
    </citation>
    <scope>NUCLEOTIDE SEQUENCE [LARGE SCALE GENOMIC DNA]</scope>
    <source>
        <strain evidence="2 3">DSM 45507</strain>
    </source>
</reference>
<organism evidence="2 3">
    <name type="scientific">Nonomuraea jabiensis</name>
    <dbReference type="NCBI Taxonomy" id="882448"/>
    <lineage>
        <taxon>Bacteria</taxon>
        <taxon>Bacillati</taxon>
        <taxon>Actinomycetota</taxon>
        <taxon>Actinomycetes</taxon>
        <taxon>Streptosporangiales</taxon>
        <taxon>Streptosporangiaceae</taxon>
        <taxon>Nonomuraea</taxon>
    </lineage>
</organism>
<protein>
    <submittedName>
        <fullName evidence="2">Uncharacterized protein</fullName>
    </submittedName>
</protein>
<dbReference type="RefSeq" id="WP_185070006.1">
    <property type="nucleotide sequence ID" value="NZ_JACHMB010000001.1"/>
</dbReference>
<keyword evidence="1" id="KW-1133">Transmembrane helix</keyword>
<name>A0A7W9G3I7_9ACTN</name>
<evidence type="ECO:0000313" key="2">
    <source>
        <dbReference type="EMBL" id="MBB5776491.1"/>
    </source>
</evidence>
<evidence type="ECO:0000256" key="1">
    <source>
        <dbReference type="SAM" id="Phobius"/>
    </source>
</evidence>
<dbReference type="EMBL" id="JACHMB010000001">
    <property type="protein sequence ID" value="MBB5776491.1"/>
    <property type="molecule type" value="Genomic_DNA"/>
</dbReference>
<gene>
    <name evidence="2" type="ORF">HD596_003247</name>
</gene>
<accession>A0A7W9G3I7</accession>
<keyword evidence="3" id="KW-1185">Reference proteome</keyword>
<keyword evidence="1" id="KW-0812">Transmembrane</keyword>
<keyword evidence="1" id="KW-0472">Membrane</keyword>
<comment type="caution">
    <text evidence="2">The sequence shown here is derived from an EMBL/GenBank/DDBJ whole genome shotgun (WGS) entry which is preliminary data.</text>
</comment>
<evidence type="ECO:0000313" key="3">
    <source>
        <dbReference type="Proteomes" id="UP000579153"/>
    </source>
</evidence>
<dbReference type="AlphaFoldDB" id="A0A7W9G3I7"/>
<sequence>MNALPPHPLAAAQQLIAALSEEGITADVHRDYGTPMVSVWVGLIVWCADGTYWWRTGWNPRRHRAIYAGHPFTQPTRAAHRVALRYTELRMSHPLSSLIAGAQSCL</sequence>
<proteinExistence type="predicted"/>
<feature type="transmembrane region" description="Helical" evidence="1">
    <location>
        <begin position="37"/>
        <end position="54"/>
    </location>
</feature>
<dbReference type="Proteomes" id="UP000579153">
    <property type="component" value="Unassembled WGS sequence"/>
</dbReference>